<accession>A0ABR2P6J5</accession>
<dbReference type="Proteomes" id="UP001396334">
    <property type="component" value="Unassembled WGS sequence"/>
</dbReference>
<reference evidence="1 2" key="1">
    <citation type="journal article" date="2024" name="G3 (Bethesda)">
        <title>Genome assembly of Hibiscus sabdariffa L. provides insights into metabolisms of medicinal natural products.</title>
        <authorList>
            <person name="Kim T."/>
        </authorList>
    </citation>
    <scope>NUCLEOTIDE SEQUENCE [LARGE SCALE GENOMIC DNA]</scope>
    <source>
        <strain evidence="1">TK-2024</strain>
        <tissue evidence="1">Old leaves</tissue>
    </source>
</reference>
<keyword evidence="2" id="KW-1185">Reference proteome</keyword>
<comment type="caution">
    <text evidence="1">The sequence shown here is derived from an EMBL/GenBank/DDBJ whole genome shotgun (WGS) entry which is preliminary data.</text>
</comment>
<sequence length="101" mass="11622">MVIKGRHLWPVQGPCQCHKYTRLPPGKQLLFCKFKAFIIHRSPLLGDDTLNKPQEMSVSLAALKASYMIQVLQAIFRRNRETVAKMFSKHGVVFNFTCMDL</sequence>
<name>A0ABR2P6J5_9ROSI</name>
<evidence type="ECO:0000313" key="1">
    <source>
        <dbReference type="EMBL" id="KAK8983790.1"/>
    </source>
</evidence>
<proteinExistence type="predicted"/>
<gene>
    <name evidence="1" type="ORF">V6N11_009575</name>
</gene>
<evidence type="ECO:0000313" key="2">
    <source>
        <dbReference type="Proteomes" id="UP001396334"/>
    </source>
</evidence>
<dbReference type="EMBL" id="JBBPBN010000079">
    <property type="protein sequence ID" value="KAK8983790.1"/>
    <property type="molecule type" value="Genomic_DNA"/>
</dbReference>
<organism evidence="1 2">
    <name type="scientific">Hibiscus sabdariffa</name>
    <name type="common">roselle</name>
    <dbReference type="NCBI Taxonomy" id="183260"/>
    <lineage>
        <taxon>Eukaryota</taxon>
        <taxon>Viridiplantae</taxon>
        <taxon>Streptophyta</taxon>
        <taxon>Embryophyta</taxon>
        <taxon>Tracheophyta</taxon>
        <taxon>Spermatophyta</taxon>
        <taxon>Magnoliopsida</taxon>
        <taxon>eudicotyledons</taxon>
        <taxon>Gunneridae</taxon>
        <taxon>Pentapetalae</taxon>
        <taxon>rosids</taxon>
        <taxon>malvids</taxon>
        <taxon>Malvales</taxon>
        <taxon>Malvaceae</taxon>
        <taxon>Malvoideae</taxon>
        <taxon>Hibiscus</taxon>
    </lineage>
</organism>
<protein>
    <submittedName>
        <fullName evidence="1">Uncharacterized protein</fullName>
    </submittedName>
</protein>